<evidence type="ECO:0000256" key="1">
    <source>
        <dbReference type="SAM" id="MobiDB-lite"/>
    </source>
</evidence>
<reference evidence="2" key="1">
    <citation type="journal article" date="2022" name="bioRxiv">
        <title>Sequencing and chromosome-scale assembly of the giantPleurodeles waltlgenome.</title>
        <authorList>
            <person name="Brown T."/>
            <person name="Elewa A."/>
            <person name="Iarovenko S."/>
            <person name="Subramanian E."/>
            <person name="Araus A.J."/>
            <person name="Petzold A."/>
            <person name="Susuki M."/>
            <person name="Suzuki K.-i.T."/>
            <person name="Hayashi T."/>
            <person name="Toyoda A."/>
            <person name="Oliveira C."/>
            <person name="Osipova E."/>
            <person name="Leigh N.D."/>
            <person name="Simon A."/>
            <person name="Yun M.H."/>
        </authorList>
    </citation>
    <scope>NUCLEOTIDE SEQUENCE</scope>
    <source>
        <strain evidence="2">20211129_DDA</strain>
        <tissue evidence="2">Liver</tissue>
    </source>
</reference>
<evidence type="ECO:0000313" key="3">
    <source>
        <dbReference type="Proteomes" id="UP001066276"/>
    </source>
</evidence>
<sequence>MPEPLLRPPGPNRRRRGAPPLIQQPRNELRRQGGILKATPLTSGRIPPCSCRGVTRAVPVFAAPPREGHDNAVTSFSAARTASHFARRPARAHPTPGSRRELVPASPAFALRTTAREPLTGYFMWARVGALI</sequence>
<dbReference type="Proteomes" id="UP001066276">
    <property type="component" value="Chromosome 3_1"/>
</dbReference>
<comment type="caution">
    <text evidence="2">The sequence shown here is derived from an EMBL/GenBank/DDBJ whole genome shotgun (WGS) entry which is preliminary data.</text>
</comment>
<protein>
    <submittedName>
        <fullName evidence="2">Uncharacterized protein</fullName>
    </submittedName>
</protein>
<evidence type="ECO:0000313" key="2">
    <source>
        <dbReference type="EMBL" id="KAJ1188645.1"/>
    </source>
</evidence>
<dbReference type="AlphaFoldDB" id="A0AAV7UI04"/>
<feature type="region of interest" description="Disordered" evidence="1">
    <location>
        <begin position="1"/>
        <end position="42"/>
    </location>
</feature>
<accession>A0AAV7UI04</accession>
<feature type="region of interest" description="Disordered" evidence="1">
    <location>
        <begin position="80"/>
        <end position="103"/>
    </location>
</feature>
<organism evidence="2 3">
    <name type="scientific">Pleurodeles waltl</name>
    <name type="common">Iberian ribbed newt</name>
    <dbReference type="NCBI Taxonomy" id="8319"/>
    <lineage>
        <taxon>Eukaryota</taxon>
        <taxon>Metazoa</taxon>
        <taxon>Chordata</taxon>
        <taxon>Craniata</taxon>
        <taxon>Vertebrata</taxon>
        <taxon>Euteleostomi</taxon>
        <taxon>Amphibia</taxon>
        <taxon>Batrachia</taxon>
        <taxon>Caudata</taxon>
        <taxon>Salamandroidea</taxon>
        <taxon>Salamandridae</taxon>
        <taxon>Pleurodelinae</taxon>
        <taxon>Pleurodeles</taxon>
    </lineage>
</organism>
<keyword evidence="3" id="KW-1185">Reference proteome</keyword>
<dbReference type="EMBL" id="JANPWB010000005">
    <property type="protein sequence ID" value="KAJ1188645.1"/>
    <property type="molecule type" value="Genomic_DNA"/>
</dbReference>
<gene>
    <name evidence="2" type="ORF">NDU88_005404</name>
</gene>
<name>A0AAV7UI04_PLEWA</name>
<proteinExistence type="predicted"/>
<feature type="compositionally biased region" description="Pro residues" evidence="1">
    <location>
        <begin position="1"/>
        <end position="11"/>
    </location>
</feature>